<dbReference type="EMBL" id="LCAW01000004">
    <property type="protein sequence ID" value="KKR99638.1"/>
    <property type="molecule type" value="Genomic_DNA"/>
</dbReference>
<evidence type="ECO:0000313" key="2">
    <source>
        <dbReference type="EMBL" id="KKR99638.1"/>
    </source>
</evidence>
<keyword evidence="1" id="KW-0472">Membrane</keyword>
<gene>
    <name evidence="2" type="ORF">UU50_C0004G0019</name>
</gene>
<proteinExistence type="predicted"/>
<keyword evidence="1" id="KW-1133">Transmembrane helix</keyword>
<reference evidence="2 3" key="1">
    <citation type="journal article" date="2015" name="Nature">
        <title>rRNA introns, odd ribosomes, and small enigmatic genomes across a large radiation of phyla.</title>
        <authorList>
            <person name="Brown C.T."/>
            <person name="Hug L.A."/>
            <person name="Thomas B.C."/>
            <person name="Sharon I."/>
            <person name="Castelle C.J."/>
            <person name="Singh A."/>
            <person name="Wilkins M.J."/>
            <person name="Williams K.H."/>
            <person name="Banfield J.F."/>
        </authorList>
    </citation>
    <scope>NUCLEOTIDE SEQUENCE [LARGE SCALE GENOMIC DNA]</scope>
</reference>
<protein>
    <submittedName>
        <fullName evidence="2">Uncharacterized protein</fullName>
    </submittedName>
</protein>
<dbReference type="Proteomes" id="UP000033930">
    <property type="component" value="Unassembled WGS sequence"/>
</dbReference>
<feature type="transmembrane region" description="Helical" evidence="1">
    <location>
        <begin position="6"/>
        <end position="28"/>
    </location>
</feature>
<evidence type="ECO:0000313" key="3">
    <source>
        <dbReference type="Proteomes" id="UP000033930"/>
    </source>
</evidence>
<accession>A0A0G0VFS3</accession>
<evidence type="ECO:0000256" key="1">
    <source>
        <dbReference type="SAM" id="Phobius"/>
    </source>
</evidence>
<sequence length="86" mass="9900">MLETSDILYIVLAFCALWITAFICWFVYQIAVMLKRVNDLVAELKFQIEKVEHLLDAIHGKFEEGGEHLGSLVEHVKTYISSKTNK</sequence>
<dbReference type="AlphaFoldDB" id="A0A0G0VFS3"/>
<name>A0A0G0VFS3_9BACT</name>
<organism evidence="2 3">
    <name type="scientific">Candidatus Uhrbacteria bacterium GW2011_GWC1_41_20</name>
    <dbReference type="NCBI Taxonomy" id="1618983"/>
    <lineage>
        <taxon>Bacteria</taxon>
        <taxon>Candidatus Uhriibacteriota</taxon>
    </lineage>
</organism>
<keyword evidence="1" id="KW-0812">Transmembrane</keyword>
<comment type="caution">
    <text evidence="2">The sequence shown here is derived from an EMBL/GenBank/DDBJ whole genome shotgun (WGS) entry which is preliminary data.</text>
</comment>